<organism evidence="7 8">
    <name type="scientific">Halalkalicoccus tibetensis</name>
    <dbReference type="NCBI Taxonomy" id="175632"/>
    <lineage>
        <taxon>Archaea</taxon>
        <taxon>Methanobacteriati</taxon>
        <taxon>Methanobacteriota</taxon>
        <taxon>Stenosarchaea group</taxon>
        <taxon>Halobacteria</taxon>
        <taxon>Halobacteriales</taxon>
        <taxon>Halococcaceae</taxon>
        <taxon>Halalkalicoccus</taxon>
    </lineage>
</organism>
<dbReference type="InterPro" id="IPR028581">
    <property type="entry name" value="DeoC_typeI"/>
</dbReference>
<dbReference type="GO" id="GO:0009264">
    <property type="term" value="P:deoxyribonucleotide catabolic process"/>
    <property type="evidence" value="ECO:0007669"/>
    <property type="project" value="UniProtKB-UniRule"/>
</dbReference>
<name>A0ABD5V1I4_9EURY</name>
<evidence type="ECO:0000256" key="5">
    <source>
        <dbReference type="ARBA" id="ARBA00048791"/>
    </source>
</evidence>
<dbReference type="EMBL" id="JBHSXQ010000001">
    <property type="protein sequence ID" value="MFC6903955.1"/>
    <property type="molecule type" value="Genomic_DNA"/>
</dbReference>
<keyword evidence="4 6" id="KW-0704">Schiff base</keyword>
<comment type="function">
    <text evidence="6">Catalyzes a reversible aldol reaction between acetaldehyde and D-glyceraldehyde 3-phosphate to generate 2-deoxy-D-ribose 5-phosphate.</text>
</comment>
<comment type="similarity">
    <text evidence="1 6">Belongs to the DeoC/FbaB aldolase family. DeoC type 1 subfamily.</text>
</comment>
<dbReference type="GO" id="GO:0005737">
    <property type="term" value="C:cytoplasm"/>
    <property type="evidence" value="ECO:0007669"/>
    <property type="project" value="UniProtKB-SubCell"/>
</dbReference>
<dbReference type="CDD" id="cd00959">
    <property type="entry name" value="DeoC"/>
    <property type="match status" value="1"/>
</dbReference>
<keyword evidence="2 6" id="KW-0963">Cytoplasm</keyword>
<protein>
    <recommendedName>
        <fullName evidence="6">Deoxyribose-phosphate aldolase</fullName>
        <shortName evidence="6">DERA</shortName>
        <ecNumber evidence="6">4.1.2.4</ecNumber>
    </recommendedName>
    <alternativeName>
        <fullName evidence="6">2-deoxy-D-ribose 5-phosphate aldolase</fullName>
    </alternativeName>
    <alternativeName>
        <fullName evidence="6">Phosphodeoxyriboaldolase</fullName>
        <shortName evidence="6">Deoxyriboaldolase</shortName>
    </alternativeName>
</protein>
<gene>
    <name evidence="6 7" type="primary">deoC</name>
    <name evidence="7" type="ORF">ACFQGH_01940</name>
</gene>
<comment type="caution">
    <text evidence="7">The sequence shown here is derived from an EMBL/GenBank/DDBJ whole genome shotgun (WGS) entry which is preliminary data.</text>
</comment>
<evidence type="ECO:0000313" key="8">
    <source>
        <dbReference type="Proteomes" id="UP001596312"/>
    </source>
</evidence>
<dbReference type="RefSeq" id="WP_340602450.1">
    <property type="nucleotide sequence ID" value="NZ_JBBMXV010000001.1"/>
</dbReference>
<evidence type="ECO:0000256" key="3">
    <source>
        <dbReference type="ARBA" id="ARBA00023239"/>
    </source>
</evidence>
<dbReference type="Proteomes" id="UP001596312">
    <property type="component" value="Unassembled WGS sequence"/>
</dbReference>
<evidence type="ECO:0000256" key="6">
    <source>
        <dbReference type="HAMAP-Rule" id="MF_00114"/>
    </source>
</evidence>
<sequence length="216" mass="22865">MDKAAFAASIDHTVLGPETTRGDVERVLDEADEYGMNACIPPCYVEEAAEYAPEVTIATVIGFPHGQNTPESKRREGVEAWKAGADELDVVCNRGRLLGDEPERFHEELAEIVAAVPVPVKAILETSELPAEEIRRAAELATEADVAMLKTSTGFADGGATVEDVELLAEFLPVKASGGVGDYRTAKAMFDAGAERIGASSGVALVEDFPDAGRTS</sequence>
<evidence type="ECO:0000256" key="1">
    <source>
        <dbReference type="ARBA" id="ARBA00010936"/>
    </source>
</evidence>
<keyword evidence="8" id="KW-1185">Reference proteome</keyword>
<reference evidence="7 8" key="1">
    <citation type="journal article" date="2019" name="Int. J. Syst. Evol. Microbiol.">
        <title>The Global Catalogue of Microorganisms (GCM) 10K type strain sequencing project: providing services to taxonomists for standard genome sequencing and annotation.</title>
        <authorList>
            <consortium name="The Broad Institute Genomics Platform"/>
            <consortium name="The Broad Institute Genome Sequencing Center for Infectious Disease"/>
            <person name="Wu L."/>
            <person name="Ma J."/>
        </authorList>
    </citation>
    <scope>NUCLEOTIDE SEQUENCE [LARGE SCALE GENOMIC DNA]</scope>
    <source>
        <strain evidence="7 8">CGMCC 1.3240</strain>
    </source>
</reference>
<evidence type="ECO:0000256" key="4">
    <source>
        <dbReference type="ARBA" id="ARBA00023270"/>
    </source>
</evidence>
<proteinExistence type="inferred from homology"/>
<feature type="active site" description="Proton donor/acceptor" evidence="6">
    <location>
        <position position="175"/>
    </location>
</feature>
<dbReference type="EC" id="4.1.2.4" evidence="6"/>
<dbReference type="Gene3D" id="3.20.20.70">
    <property type="entry name" value="Aldolase class I"/>
    <property type="match status" value="1"/>
</dbReference>
<accession>A0ABD5V1I4</accession>
<feature type="active site" description="Proton donor/acceptor" evidence="6">
    <location>
        <position position="89"/>
    </location>
</feature>
<dbReference type="InterPro" id="IPR002915">
    <property type="entry name" value="DeoC/FbaB/LacD_aldolase"/>
</dbReference>
<dbReference type="AlphaFoldDB" id="A0ABD5V1I4"/>
<dbReference type="SUPFAM" id="SSF51569">
    <property type="entry name" value="Aldolase"/>
    <property type="match status" value="1"/>
</dbReference>
<evidence type="ECO:0000313" key="7">
    <source>
        <dbReference type="EMBL" id="MFC6903955.1"/>
    </source>
</evidence>
<dbReference type="GO" id="GO:0004139">
    <property type="term" value="F:deoxyribose-phosphate aldolase activity"/>
    <property type="evidence" value="ECO:0007669"/>
    <property type="project" value="UniProtKB-UniRule"/>
</dbReference>
<keyword evidence="3 6" id="KW-0456">Lyase</keyword>
<dbReference type="GO" id="GO:0006018">
    <property type="term" value="P:2-deoxyribose 1-phosphate catabolic process"/>
    <property type="evidence" value="ECO:0007669"/>
    <property type="project" value="UniProtKB-UniRule"/>
</dbReference>
<comment type="catalytic activity">
    <reaction evidence="5 6">
        <text>2-deoxy-D-ribose 5-phosphate = D-glyceraldehyde 3-phosphate + acetaldehyde</text>
        <dbReference type="Rhea" id="RHEA:12821"/>
        <dbReference type="ChEBI" id="CHEBI:15343"/>
        <dbReference type="ChEBI" id="CHEBI:59776"/>
        <dbReference type="ChEBI" id="CHEBI:62877"/>
        <dbReference type="EC" id="4.1.2.4"/>
    </reaction>
</comment>
<dbReference type="PANTHER" id="PTHR10889:SF1">
    <property type="entry name" value="DEOXYRIBOSE-PHOSPHATE ALDOLASE"/>
    <property type="match status" value="1"/>
</dbReference>
<comment type="subcellular location">
    <subcellularLocation>
        <location evidence="6">Cytoplasm</location>
    </subcellularLocation>
</comment>
<dbReference type="PIRSF" id="PIRSF001357">
    <property type="entry name" value="DeoC"/>
    <property type="match status" value="1"/>
</dbReference>
<dbReference type="NCBIfam" id="TIGR00126">
    <property type="entry name" value="deoC"/>
    <property type="match status" value="1"/>
</dbReference>
<dbReference type="InterPro" id="IPR013785">
    <property type="entry name" value="Aldolase_TIM"/>
</dbReference>
<dbReference type="SMART" id="SM01133">
    <property type="entry name" value="DeoC"/>
    <property type="match status" value="1"/>
</dbReference>
<dbReference type="PANTHER" id="PTHR10889">
    <property type="entry name" value="DEOXYRIBOSE-PHOSPHATE ALDOLASE"/>
    <property type="match status" value="1"/>
</dbReference>
<feature type="active site" description="Schiff-base intermediate with acetaldehyde" evidence="6">
    <location>
        <position position="150"/>
    </location>
</feature>
<dbReference type="InterPro" id="IPR011343">
    <property type="entry name" value="DeoC"/>
</dbReference>
<comment type="pathway">
    <text evidence="6">Carbohydrate degradation; 2-deoxy-D-ribose 1-phosphate degradation; D-glyceraldehyde 3-phosphate and acetaldehyde from 2-deoxy-alpha-D-ribose 1-phosphate: step 2/2.</text>
</comment>
<dbReference type="HAMAP" id="MF_00114">
    <property type="entry name" value="DeoC_type1"/>
    <property type="match status" value="1"/>
</dbReference>
<dbReference type="Pfam" id="PF01791">
    <property type="entry name" value="DeoC"/>
    <property type="match status" value="1"/>
</dbReference>
<evidence type="ECO:0000256" key="2">
    <source>
        <dbReference type="ARBA" id="ARBA00022490"/>
    </source>
</evidence>